<protein>
    <submittedName>
        <fullName evidence="1">Uncharacterized protein</fullName>
    </submittedName>
</protein>
<evidence type="ECO:0000313" key="1">
    <source>
        <dbReference type="EMBL" id="CAI8014799.1"/>
    </source>
</evidence>
<proteinExistence type="predicted"/>
<comment type="caution">
    <text evidence="1">The sequence shown here is derived from an EMBL/GenBank/DDBJ whole genome shotgun (WGS) entry which is preliminary data.</text>
</comment>
<evidence type="ECO:0000313" key="2">
    <source>
        <dbReference type="Proteomes" id="UP001174909"/>
    </source>
</evidence>
<dbReference type="AlphaFoldDB" id="A0AA35WBW0"/>
<dbReference type="Proteomes" id="UP001174909">
    <property type="component" value="Unassembled WGS sequence"/>
</dbReference>
<accession>A0AA35WBW0</accession>
<reference evidence="1" key="1">
    <citation type="submission" date="2023-03" db="EMBL/GenBank/DDBJ databases">
        <authorList>
            <person name="Steffen K."/>
            <person name="Cardenas P."/>
        </authorList>
    </citation>
    <scope>NUCLEOTIDE SEQUENCE</scope>
</reference>
<name>A0AA35WBW0_GEOBA</name>
<sequence length="148" mass="15805">MPSTLLKAGGANGENGLKTIININADMWGDGTQITPTAAGAEWTPTLEDFVSARPFKDEQIVDPWSVEAAFGDNGAGFFDPGIIKLDDSSGRVGICMQERPKRGLPRGQVLIEMIDFISQQPDMTADTTPVEPAGKVAVTWGNIKSVQ</sequence>
<dbReference type="EMBL" id="CASHTH010001392">
    <property type="protein sequence ID" value="CAI8014799.1"/>
    <property type="molecule type" value="Genomic_DNA"/>
</dbReference>
<keyword evidence="2" id="KW-1185">Reference proteome</keyword>
<gene>
    <name evidence="1" type="ORF">GBAR_LOCUS9227</name>
</gene>
<organism evidence="1 2">
    <name type="scientific">Geodia barretti</name>
    <name type="common">Barrett's horny sponge</name>
    <dbReference type="NCBI Taxonomy" id="519541"/>
    <lineage>
        <taxon>Eukaryota</taxon>
        <taxon>Metazoa</taxon>
        <taxon>Porifera</taxon>
        <taxon>Demospongiae</taxon>
        <taxon>Heteroscleromorpha</taxon>
        <taxon>Tetractinellida</taxon>
        <taxon>Astrophorina</taxon>
        <taxon>Geodiidae</taxon>
        <taxon>Geodia</taxon>
    </lineage>
</organism>